<dbReference type="InterPro" id="IPR001128">
    <property type="entry name" value="Cyt_P450"/>
</dbReference>
<dbReference type="AlphaFoldDB" id="A0A0P1FZS9"/>
<dbReference type="EMBL" id="CYSE01000001">
    <property type="protein sequence ID" value="CUH74879.1"/>
    <property type="molecule type" value="Genomic_DNA"/>
</dbReference>
<dbReference type="PRINTS" id="PR00385">
    <property type="entry name" value="P450"/>
</dbReference>
<organism evidence="10 11">
    <name type="scientific">Tropicibacter naphthalenivorans</name>
    <dbReference type="NCBI Taxonomy" id="441103"/>
    <lineage>
        <taxon>Bacteria</taxon>
        <taxon>Pseudomonadati</taxon>
        <taxon>Pseudomonadota</taxon>
        <taxon>Alphaproteobacteria</taxon>
        <taxon>Rhodobacterales</taxon>
        <taxon>Roseobacteraceae</taxon>
        <taxon>Tropicibacter</taxon>
    </lineage>
</organism>
<dbReference type="InterPro" id="IPR002403">
    <property type="entry name" value="Cyt_P450_E_grp-IV"/>
</dbReference>
<dbReference type="InterPro" id="IPR017972">
    <property type="entry name" value="Cyt_P450_CS"/>
</dbReference>
<dbReference type="Gene3D" id="1.10.630.10">
    <property type="entry name" value="Cytochrome P450"/>
    <property type="match status" value="1"/>
</dbReference>
<keyword evidence="4 8" id="KW-0479">Metal-binding</keyword>
<dbReference type="EC" id="1.14.-.-" evidence="10"/>
<reference evidence="10 11" key="1">
    <citation type="submission" date="2015-09" db="EMBL/GenBank/DDBJ databases">
        <authorList>
            <consortium name="Swine Surveillance"/>
        </authorList>
    </citation>
    <scope>NUCLEOTIDE SEQUENCE [LARGE SCALE GENOMIC DNA]</scope>
    <source>
        <strain evidence="10 11">CECT 7648</strain>
    </source>
</reference>
<dbReference type="InterPro" id="IPR036396">
    <property type="entry name" value="Cyt_P450_sf"/>
</dbReference>
<comment type="cofactor">
    <cofactor evidence="1 8">
        <name>heme</name>
        <dbReference type="ChEBI" id="CHEBI:30413"/>
    </cofactor>
</comment>
<gene>
    <name evidence="10" type="ORF">TRN7648_00132</name>
</gene>
<keyword evidence="6 8" id="KW-0408">Iron</keyword>
<dbReference type="GO" id="GO:0020037">
    <property type="term" value="F:heme binding"/>
    <property type="evidence" value="ECO:0007669"/>
    <property type="project" value="InterPro"/>
</dbReference>
<evidence type="ECO:0000256" key="9">
    <source>
        <dbReference type="RuleBase" id="RU000461"/>
    </source>
</evidence>
<sequence>MSSALAHIPAPKTHPLFGNTLDLLRDSYALHRHCSDTLGEVYRVHVMGRWRVAFASADAMEFILTDPERLFSNQKGWESLQALFPGGLMLRDFDDHRAHRRIMQAAFKKPAMDNYLAMMAPAMARIMADWPRGKPFDFYAAVKVLTLRLGANVFMGLATDNMATGRMNEAFMDEVAATVTLIQKPLPFTRRRRGLDARITLTDYFRQLIAQRRGKGGTDFFSQMCEATDDEGRHWTDQEIVDHFNFLMMAAHDTTASALTTLAEALALNPDWQDRLAREAQALGPLTPDTLGQMTATDRAFREALRLMPPVQIIPRYALRDFEWQGVRVPAGTPVSVQTALVHRNPDYWTNPDVFDPDRFSENRAEDRAHRYAWAPFGGGAHKCIGMHFSTMQAKAFVHALLPHVRITAPKGGAKRWKRMPIPQPKGGLTVQLTAR</sequence>
<evidence type="ECO:0000256" key="1">
    <source>
        <dbReference type="ARBA" id="ARBA00001971"/>
    </source>
</evidence>
<dbReference type="GO" id="GO:0004497">
    <property type="term" value="F:monooxygenase activity"/>
    <property type="evidence" value="ECO:0007669"/>
    <property type="project" value="UniProtKB-KW"/>
</dbReference>
<dbReference type="GO" id="GO:0016705">
    <property type="term" value="F:oxidoreductase activity, acting on paired donors, with incorporation or reduction of molecular oxygen"/>
    <property type="evidence" value="ECO:0007669"/>
    <property type="project" value="InterPro"/>
</dbReference>
<feature type="binding site" description="axial binding residue" evidence="8">
    <location>
        <position position="384"/>
    </location>
    <ligand>
        <name>heme</name>
        <dbReference type="ChEBI" id="CHEBI:30413"/>
    </ligand>
    <ligandPart>
        <name>Fe</name>
        <dbReference type="ChEBI" id="CHEBI:18248"/>
    </ligandPart>
</feature>
<name>A0A0P1FZS9_9RHOB</name>
<evidence type="ECO:0000313" key="10">
    <source>
        <dbReference type="EMBL" id="CUH74879.1"/>
    </source>
</evidence>
<evidence type="ECO:0000256" key="2">
    <source>
        <dbReference type="ARBA" id="ARBA00010617"/>
    </source>
</evidence>
<keyword evidence="11" id="KW-1185">Reference proteome</keyword>
<dbReference type="Proteomes" id="UP000054935">
    <property type="component" value="Unassembled WGS sequence"/>
</dbReference>
<proteinExistence type="inferred from homology"/>
<evidence type="ECO:0000256" key="7">
    <source>
        <dbReference type="ARBA" id="ARBA00023033"/>
    </source>
</evidence>
<dbReference type="PRINTS" id="PR00465">
    <property type="entry name" value="EP450IV"/>
</dbReference>
<evidence type="ECO:0000256" key="4">
    <source>
        <dbReference type="ARBA" id="ARBA00022723"/>
    </source>
</evidence>
<evidence type="ECO:0000313" key="11">
    <source>
        <dbReference type="Proteomes" id="UP000054935"/>
    </source>
</evidence>
<dbReference type="OrthoDB" id="9764248at2"/>
<dbReference type="GO" id="GO:0016125">
    <property type="term" value="P:sterol metabolic process"/>
    <property type="evidence" value="ECO:0007669"/>
    <property type="project" value="TreeGrafter"/>
</dbReference>
<evidence type="ECO:0000256" key="3">
    <source>
        <dbReference type="ARBA" id="ARBA00022617"/>
    </source>
</evidence>
<dbReference type="Pfam" id="PF00067">
    <property type="entry name" value="p450"/>
    <property type="match status" value="1"/>
</dbReference>
<evidence type="ECO:0000256" key="8">
    <source>
        <dbReference type="PIRSR" id="PIRSR602403-1"/>
    </source>
</evidence>
<evidence type="ECO:0000256" key="6">
    <source>
        <dbReference type="ARBA" id="ARBA00023004"/>
    </source>
</evidence>
<dbReference type="PANTHER" id="PTHR24286:SF24">
    <property type="entry name" value="LANOSTEROL 14-ALPHA DEMETHYLASE"/>
    <property type="match status" value="1"/>
</dbReference>
<keyword evidence="5 9" id="KW-0560">Oxidoreductase</keyword>
<keyword evidence="3 8" id="KW-0349">Heme</keyword>
<dbReference type="STRING" id="441103.TRN7648_00132"/>
<accession>A0A0P1FZS9</accession>
<dbReference type="PROSITE" id="PS00086">
    <property type="entry name" value="CYTOCHROME_P450"/>
    <property type="match status" value="1"/>
</dbReference>
<dbReference type="SUPFAM" id="SSF48264">
    <property type="entry name" value="Cytochrome P450"/>
    <property type="match status" value="1"/>
</dbReference>
<protein>
    <submittedName>
        <fullName evidence="10">Putative cytochrome P450 120</fullName>
        <ecNumber evidence="10">1.14.-.-</ecNumber>
    </submittedName>
</protein>
<comment type="similarity">
    <text evidence="2 9">Belongs to the cytochrome P450 family.</text>
</comment>
<dbReference type="RefSeq" id="WP_058245718.1">
    <property type="nucleotide sequence ID" value="NZ_CYSE01000001.1"/>
</dbReference>
<dbReference type="PANTHER" id="PTHR24286">
    <property type="entry name" value="CYTOCHROME P450 26"/>
    <property type="match status" value="1"/>
</dbReference>
<dbReference type="GO" id="GO:0005506">
    <property type="term" value="F:iron ion binding"/>
    <property type="evidence" value="ECO:0007669"/>
    <property type="project" value="InterPro"/>
</dbReference>
<evidence type="ECO:0000256" key="5">
    <source>
        <dbReference type="ARBA" id="ARBA00023002"/>
    </source>
</evidence>
<keyword evidence="7 9" id="KW-0503">Monooxygenase</keyword>